<evidence type="ECO:0000256" key="11">
    <source>
        <dbReference type="SAM" id="Phobius"/>
    </source>
</evidence>
<feature type="domain" description="CSC1/OSCA1-like N-terminal transmembrane" evidence="13">
    <location>
        <begin position="51"/>
        <end position="158"/>
    </location>
</feature>
<keyword evidence="5" id="KW-0106">Calcium</keyword>
<dbReference type="InterPro" id="IPR032880">
    <property type="entry name" value="CSC1/OSCA1-like_N"/>
</dbReference>
<dbReference type="EMBL" id="JARAOO010000010">
    <property type="protein sequence ID" value="KAJ7953169.1"/>
    <property type="molecule type" value="Genomic_DNA"/>
</dbReference>
<evidence type="ECO:0000256" key="4">
    <source>
        <dbReference type="ARBA" id="ARBA00022692"/>
    </source>
</evidence>
<comment type="caution">
    <text evidence="15">The sequence shown here is derived from an EMBL/GenBank/DDBJ whole genome shotgun (WGS) entry which is preliminary data.</text>
</comment>
<feature type="transmembrane region" description="Helical" evidence="11">
    <location>
        <begin position="140"/>
        <end position="161"/>
    </location>
</feature>
<evidence type="ECO:0000256" key="10">
    <source>
        <dbReference type="SAM" id="Coils"/>
    </source>
</evidence>
<evidence type="ECO:0000313" key="15">
    <source>
        <dbReference type="EMBL" id="KAJ7953169.1"/>
    </source>
</evidence>
<dbReference type="InterPro" id="IPR027815">
    <property type="entry name" value="CSC1/OSCA1-like_cyt"/>
</dbReference>
<dbReference type="InterPro" id="IPR003864">
    <property type="entry name" value="CSC1/OSCA1-like_7TM"/>
</dbReference>
<evidence type="ECO:0000256" key="9">
    <source>
        <dbReference type="ARBA" id="ARBA00023303"/>
    </source>
</evidence>
<dbReference type="GO" id="GO:0005886">
    <property type="term" value="C:plasma membrane"/>
    <property type="evidence" value="ECO:0007669"/>
    <property type="project" value="TreeGrafter"/>
</dbReference>
<evidence type="ECO:0000256" key="7">
    <source>
        <dbReference type="ARBA" id="ARBA00023065"/>
    </source>
</evidence>
<keyword evidence="10" id="KW-0175">Coiled coil</keyword>
<feature type="transmembrane region" description="Helical" evidence="11">
    <location>
        <begin position="450"/>
        <end position="472"/>
    </location>
</feature>
<feature type="coiled-coil region" evidence="10">
    <location>
        <begin position="296"/>
        <end position="323"/>
    </location>
</feature>
<evidence type="ECO:0000256" key="8">
    <source>
        <dbReference type="ARBA" id="ARBA00023136"/>
    </source>
</evidence>
<keyword evidence="6 11" id="KW-1133">Transmembrane helix</keyword>
<feature type="transmembrane region" description="Helical" evidence="11">
    <location>
        <begin position="555"/>
        <end position="577"/>
    </location>
</feature>
<dbReference type="PANTHER" id="PTHR13018:SF114">
    <property type="entry name" value="EXPRESSED PROTEIN"/>
    <property type="match status" value="1"/>
</dbReference>
<dbReference type="Pfam" id="PF02714">
    <property type="entry name" value="RSN1_7TM"/>
    <property type="match status" value="2"/>
</dbReference>
<feature type="transmembrane region" description="Helical" evidence="11">
    <location>
        <begin position="656"/>
        <end position="686"/>
    </location>
</feature>
<evidence type="ECO:0000256" key="5">
    <source>
        <dbReference type="ARBA" id="ARBA00022837"/>
    </source>
</evidence>
<reference evidence="15" key="1">
    <citation type="journal article" date="2023" name="Science">
        <title>Elucidation of the pathway for biosynthesis of saponin adjuvants from the soapbark tree.</title>
        <authorList>
            <person name="Reed J."/>
            <person name="Orme A."/>
            <person name="El-Demerdash A."/>
            <person name="Owen C."/>
            <person name="Martin L.B.B."/>
            <person name="Misra R.C."/>
            <person name="Kikuchi S."/>
            <person name="Rejzek M."/>
            <person name="Martin A.C."/>
            <person name="Harkess A."/>
            <person name="Leebens-Mack J."/>
            <person name="Louveau T."/>
            <person name="Stephenson M.J."/>
            <person name="Osbourn A."/>
        </authorList>
    </citation>
    <scope>NUCLEOTIDE SEQUENCE</scope>
    <source>
        <strain evidence="15">S10</strain>
    </source>
</reference>
<dbReference type="GO" id="GO:0005227">
    <property type="term" value="F:calcium-activated cation channel activity"/>
    <property type="evidence" value="ECO:0007669"/>
    <property type="project" value="InterPro"/>
</dbReference>
<accession>A0AAD7L824</accession>
<dbReference type="Proteomes" id="UP001163823">
    <property type="component" value="Chromosome 10"/>
</dbReference>
<feature type="transmembrane region" description="Helical" evidence="11">
    <location>
        <begin position="493"/>
        <end position="514"/>
    </location>
</feature>
<evidence type="ECO:0000256" key="1">
    <source>
        <dbReference type="ARBA" id="ARBA00004141"/>
    </source>
</evidence>
<comment type="similarity">
    <text evidence="2">Belongs to the CSC1 (TC 1.A.17) family.</text>
</comment>
<feature type="transmembrane region" description="Helical" evidence="11">
    <location>
        <begin position="27"/>
        <end position="46"/>
    </location>
</feature>
<keyword evidence="7" id="KW-0406">Ion transport</keyword>
<evidence type="ECO:0000259" key="12">
    <source>
        <dbReference type="Pfam" id="PF02714"/>
    </source>
</evidence>
<evidence type="ECO:0000259" key="13">
    <source>
        <dbReference type="Pfam" id="PF13967"/>
    </source>
</evidence>
<organism evidence="15 16">
    <name type="scientific">Quillaja saponaria</name>
    <name type="common">Soap bark tree</name>
    <dbReference type="NCBI Taxonomy" id="32244"/>
    <lineage>
        <taxon>Eukaryota</taxon>
        <taxon>Viridiplantae</taxon>
        <taxon>Streptophyta</taxon>
        <taxon>Embryophyta</taxon>
        <taxon>Tracheophyta</taxon>
        <taxon>Spermatophyta</taxon>
        <taxon>Magnoliopsida</taxon>
        <taxon>eudicotyledons</taxon>
        <taxon>Gunneridae</taxon>
        <taxon>Pentapetalae</taxon>
        <taxon>rosids</taxon>
        <taxon>fabids</taxon>
        <taxon>Fabales</taxon>
        <taxon>Quillajaceae</taxon>
        <taxon>Quillaja</taxon>
    </lineage>
</organism>
<feature type="domain" description="CSC1/OSCA1-like 7TM region" evidence="12">
    <location>
        <begin position="648"/>
        <end position="735"/>
    </location>
</feature>
<keyword evidence="16" id="KW-1185">Reference proteome</keyword>
<keyword evidence="8 11" id="KW-0472">Membrane</keyword>
<proteinExistence type="inferred from homology"/>
<evidence type="ECO:0000313" key="16">
    <source>
        <dbReference type="Proteomes" id="UP001163823"/>
    </source>
</evidence>
<evidence type="ECO:0000256" key="3">
    <source>
        <dbReference type="ARBA" id="ARBA00022448"/>
    </source>
</evidence>
<dbReference type="InterPro" id="IPR045122">
    <property type="entry name" value="Csc1-like"/>
</dbReference>
<keyword evidence="4 11" id="KW-0812">Transmembrane</keyword>
<evidence type="ECO:0000256" key="2">
    <source>
        <dbReference type="ARBA" id="ARBA00007779"/>
    </source>
</evidence>
<feature type="domain" description="CSC1/OSCA1-like 7TM region" evidence="12">
    <location>
        <begin position="398"/>
        <end position="583"/>
    </location>
</feature>
<sequence>MGDSLPPPPSSGDDGDMYGAWYGNIQYLLNISAIGAFCCLFIFLFVKLRSDHRRMPGPSALVTKLLAVWHATGREIACHCGADAAQFLLIEGGSCVVLLVIAGLVVFGILPVNLYGGKAMFDDQFSKTTITHIGKGSGLLWVHFLFAVALVFWVHFGISAIEARLRITRFRDGYGNPSDPRSNSTAIFTIMVQGLPKNIGDDRAALQEYFQYRYPGKVYKVIVPMDLCALDELATELLKVRDEISWLVARIDSRLLPDGTEDDGNGGCTSHGLWVQVLCLSKQLEDTCANIMARLGFTVEDKLRKLQERRDELETELAAYKEGHAPGAGVAFVMFKDVYTANKAVQDFQNEKKRRIGKFFSLMELRLRRNQWKVERAPLATDIYWNHLGSTKFSLKLRRVFVNTCLLLLLLFFSSPLAVISAFTSAGRIINAEAMHNAQSWLTWLQSSSWLASLIFQFLPNVIIFVSMYIIIPSALSYLSKFERHVTVSGERRAALLKMVCFFLVNLILLRALVESSLESTILKMGRCYLDGEDCKKIEQYMSASFLSRSCLSSLAFLITSTFLGISYDLLAPIPWIKRKIQKFRKNDMLQLVPEQSEEYPLEHQEIDSLQRPLMPDSSYDTPTLNGDLGGQDLFEYPLTGASPAPKQTFDFAQYYAFNLTIFSLTLVYSSFSPLVVPVGAVYFGYRYVVDKYNFLFVYRVRGFPAGNDGRLMDTVLCIMRFCVDLFLLAMLLFFSVQGDSTKLQAIFTLGLLVMYKLLPSNNDSFLPTLLEGIQRVDSIVEGPIDYEVFSQPKFDWDTYHA</sequence>
<evidence type="ECO:0000256" key="6">
    <source>
        <dbReference type="ARBA" id="ARBA00022989"/>
    </source>
</evidence>
<evidence type="ECO:0000259" key="14">
    <source>
        <dbReference type="Pfam" id="PF14703"/>
    </source>
</evidence>
<protein>
    <submittedName>
        <fullName evidence="15">CSC1-like protein</fullName>
    </submittedName>
</protein>
<dbReference type="Pfam" id="PF13967">
    <property type="entry name" value="RSN1_TM"/>
    <property type="match status" value="1"/>
</dbReference>
<feature type="transmembrane region" description="Helical" evidence="11">
    <location>
        <begin position="712"/>
        <end position="735"/>
    </location>
</feature>
<dbReference type="Pfam" id="PF14703">
    <property type="entry name" value="PHM7_cyt"/>
    <property type="match status" value="1"/>
</dbReference>
<dbReference type="PANTHER" id="PTHR13018">
    <property type="entry name" value="PROBABLE MEMBRANE PROTEIN DUF221-RELATED"/>
    <property type="match status" value="1"/>
</dbReference>
<name>A0AAD7L824_QUISA</name>
<gene>
    <name evidence="15" type="ORF">O6P43_024906</name>
</gene>
<feature type="domain" description="CSC1/OSCA1-like cytosolic" evidence="14">
    <location>
        <begin position="188"/>
        <end position="387"/>
    </location>
</feature>
<feature type="transmembrane region" description="Helical" evidence="11">
    <location>
        <begin position="400"/>
        <end position="430"/>
    </location>
</feature>
<comment type="subcellular location">
    <subcellularLocation>
        <location evidence="1">Membrane</location>
        <topology evidence="1">Multi-pass membrane protein</topology>
    </subcellularLocation>
</comment>
<dbReference type="AlphaFoldDB" id="A0AAD7L824"/>
<dbReference type="KEGG" id="qsa:O6P43_024906"/>
<keyword evidence="3" id="KW-0813">Transport</keyword>
<feature type="transmembrane region" description="Helical" evidence="11">
    <location>
        <begin position="96"/>
        <end position="116"/>
    </location>
</feature>
<keyword evidence="9" id="KW-0407">Ion channel</keyword>